<dbReference type="GO" id="GO:0016705">
    <property type="term" value="F:oxidoreductase activity, acting on paired donors, with incorporation or reduction of molecular oxygen"/>
    <property type="evidence" value="ECO:0007669"/>
    <property type="project" value="InterPro"/>
</dbReference>
<keyword evidence="6" id="KW-0408">Iron</keyword>
<dbReference type="Pfam" id="PF00067">
    <property type="entry name" value="p450"/>
    <property type="match status" value="1"/>
</dbReference>
<dbReference type="InterPro" id="IPR050364">
    <property type="entry name" value="Cytochrome_P450_fung"/>
</dbReference>
<comment type="cofactor">
    <cofactor evidence="1">
        <name>heme</name>
        <dbReference type="ChEBI" id="CHEBI:30413"/>
    </cofactor>
</comment>
<keyword evidence="7" id="KW-0503">Monooxygenase</keyword>
<evidence type="ECO:0000256" key="5">
    <source>
        <dbReference type="ARBA" id="ARBA00023002"/>
    </source>
</evidence>
<accession>A0AAV5ATM3</accession>
<evidence type="ECO:0000313" key="9">
    <source>
        <dbReference type="Proteomes" id="UP001050691"/>
    </source>
</evidence>
<dbReference type="GO" id="GO:0020037">
    <property type="term" value="F:heme binding"/>
    <property type="evidence" value="ECO:0007669"/>
    <property type="project" value="InterPro"/>
</dbReference>
<evidence type="ECO:0000256" key="6">
    <source>
        <dbReference type="ARBA" id="ARBA00023004"/>
    </source>
</evidence>
<keyword evidence="3" id="KW-0349">Heme</keyword>
<gene>
    <name evidence="8" type="ORF">Clacol_009526</name>
</gene>
<dbReference type="PANTHER" id="PTHR46300:SF7">
    <property type="entry name" value="P450, PUTATIVE (EUROFUNG)-RELATED"/>
    <property type="match status" value="1"/>
</dbReference>
<keyword evidence="4" id="KW-0479">Metal-binding</keyword>
<evidence type="ECO:0000256" key="4">
    <source>
        <dbReference type="ARBA" id="ARBA00022723"/>
    </source>
</evidence>
<proteinExistence type="inferred from homology"/>
<evidence type="ECO:0000256" key="1">
    <source>
        <dbReference type="ARBA" id="ARBA00001971"/>
    </source>
</evidence>
<dbReference type="Gene3D" id="1.10.630.10">
    <property type="entry name" value="Cytochrome P450"/>
    <property type="match status" value="1"/>
</dbReference>
<evidence type="ECO:0000256" key="3">
    <source>
        <dbReference type="ARBA" id="ARBA00022617"/>
    </source>
</evidence>
<dbReference type="GO" id="GO:0004497">
    <property type="term" value="F:monooxygenase activity"/>
    <property type="evidence" value="ECO:0007669"/>
    <property type="project" value="UniProtKB-KW"/>
</dbReference>
<evidence type="ECO:0000256" key="7">
    <source>
        <dbReference type="ARBA" id="ARBA00023033"/>
    </source>
</evidence>
<keyword evidence="9" id="KW-1185">Reference proteome</keyword>
<dbReference type="AlphaFoldDB" id="A0AAV5ATM3"/>
<comment type="similarity">
    <text evidence="2">Belongs to the cytochrome P450 family.</text>
</comment>
<dbReference type="EMBL" id="BPWL01000010">
    <property type="protein sequence ID" value="GJJ15250.1"/>
    <property type="molecule type" value="Genomic_DNA"/>
</dbReference>
<name>A0AAV5ATM3_9AGAM</name>
<protein>
    <recommendedName>
        <fullName evidence="10">Cytochrome P450</fullName>
    </recommendedName>
</protein>
<evidence type="ECO:0008006" key="10">
    <source>
        <dbReference type="Google" id="ProtNLM"/>
    </source>
</evidence>
<dbReference type="InterPro" id="IPR036396">
    <property type="entry name" value="Cyt_P450_sf"/>
</dbReference>
<organism evidence="8 9">
    <name type="scientific">Clathrus columnatus</name>
    <dbReference type="NCBI Taxonomy" id="1419009"/>
    <lineage>
        <taxon>Eukaryota</taxon>
        <taxon>Fungi</taxon>
        <taxon>Dikarya</taxon>
        <taxon>Basidiomycota</taxon>
        <taxon>Agaricomycotina</taxon>
        <taxon>Agaricomycetes</taxon>
        <taxon>Phallomycetidae</taxon>
        <taxon>Phallales</taxon>
        <taxon>Clathraceae</taxon>
        <taxon>Clathrus</taxon>
    </lineage>
</organism>
<sequence length="184" mass="21361">MDKFEANVTLVPLVICSLYILYKTLIKKPHPAPFPPGPKGLPLIANLKDMPKSQPWTAYTEWAEKYGPIVHINVLGNHLIILNDAKYATEMLDSKSRLYSGRPSFIMSGQMVGWGEGPALIQFNDTWAEYRKLMANFIGTHSKVEDFEYVIHEEVKELLTRFMSMPNEYLNHFEKYFCRYWHSL</sequence>
<dbReference type="Proteomes" id="UP001050691">
    <property type="component" value="Unassembled WGS sequence"/>
</dbReference>
<dbReference type="PANTHER" id="PTHR46300">
    <property type="entry name" value="P450, PUTATIVE (EUROFUNG)-RELATED-RELATED"/>
    <property type="match status" value="1"/>
</dbReference>
<evidence type="ECO:0000256" key="2">
    <source>
        <dbReference type="ARBA" id="ARBA00010617"/>
    </source>
</evidence>
<reference evidence="8" key="1">
    <citation type="submission" date="2021-10" db="EMBL/GenBank/DDBJ databases">
        <title>De novo Genome Assembly of Clathrus columnatus (Basidiomycota, Fungi) Using Illumina and Nanopore Sequence Data.</title>
        <authorList>
            <person name="Ogiso-Tanaka E."/>
            <person name="Itagaki H."/>
            <person name="Hosoya T."/>
            <person name="Hosaka K."/>
        </authorList>
    </citation>
    <scope>NUCLEOTIDE SEQUENCE</scope>
    <source>
        <strain evidence="8">MO-923</strain>
    </source>
</reference>
<evidence type="ECO:0000313" key="8">
    <source>
        <dbReference type="EMBL" id="GJJ15250.1"/>
    </source>
</evidence>
<comment type="caution">
    <text evidence="8">The sequence shown here is derived from an EMBL/GenBank/DDBJ whole genome shotgun (WGS) entry which is preliminary data.</text>
</comment>
<dbReference type="GO" id="GO:0005506">
    <property type="term" value="F:iron ion binding"/>
    <property type="evidence" value="ECO:0007669"/>
    <property type="project" value="InterPro"/>
</dbReference>
<dbReference type="SUPFAM" id="SSF48264">
    <property type="entry name" value="Cytochrome P450"/>
    <property type="match status" value="1"/>
</dbReference>
<keyword evidence="5" id="KW-0560">Oxidoreductase</keyword>
<dbReference type="InterPro" id="IPR001128">
    <property type="entry name" value="Cyt_P450"/>
</dbReference>